<dbReference type="InterPro" id="IPR016956">
    <property type="entry name" value="YdjM"/>
</dbReference>
<dbReference type="Pfam" id="PF04307">
    <property type="entry name" value="YdjM"/>
    <property type="match status" value="1"/>
</dbReference>
<keyword evidence="1" id="KW-0472">Membrane</keyword>
<evidence type="ECO:0000256" key="1">
    <source>
        <dbReference type="SAM" id="Phobius"/>
    </source>
</evidence>
<evidence type="ECO:0000313" key="2">
    <source>
        <dbReference type="EMBL" id="KOA19605.1"/>
    </source>
</evidence>
<comment type="caution">
    <text evidence="2">The sequence shown here is derived from an EMBL/GenBank/DDBJ whole genome shotgun (WGS) entry which is preliminary data.</text>
</comment>
<dbReference type="PIRSF" id="PIRSF030780">
    <property type="entry name" value="Md_memb_hyd_prd"/>
    <property type="match status" value="1"/>
</dbReference>
<dbReference type="RefSeq" id="WP_052221251.1">
    <property type="nucleotide sequence ID" value="NZ_LHUR01000022.1"/>
</dbReference>
<proteinExistence type="predicted"/>
<dbReference type="STRING" id="36844.SAMN04488501_102299"/>
<dbReference type="InterPro" id="IPR007404">
    <property type="entry name" value="YdjM-like"/>
</dbReference>
<feature type="transmembrane region" description="Helical" evidence="1">
    <location>
        <begin position="176"/>
        <end position="194"/>
    </location>
</feature>
<dbReference type="AlphaFoldDB" id="A0A0L6Z9G3"/>
<dbReference type="PANTHER" id="PTHR35531:SF1">
    <property type="entry name" value="INNER MEMBRANE PROTEIN YBCI-RELATED"/>
    <property type="match status" value="1"/>
</dbReference>
<gene>
    <name evidence="2" type="ORF">CLHOM_16940</name>
</gene>
<feature type="transmembrane region" description="Helical" evidence="1">
    <location>
        <begin position="24"/>
        <end position="42"/>
    </location>
</feature>
<dbReference type="EMBL" id="LHUR01000022">
    <property type="protein sequence ID" value="KOA19605.1"/>
    <property type="molecule type" value="Genomic_DNA"/>
</dbReference>
<sequence length="200" mass="22616">MKGKTHVGIGTVTFMSIYDKIPGGFSYIGLIVVIIGSLLPDIDHPKSIINRYILPFKNKFAKVAVYICIAVVVLYFDYFYTNEPALKALGLCLICIAISSHRNGLTHSLAGLGLFTLVCGYLDKKYNIPGIEYYFMIGYGTHLLCDMITRRGVPLFYPLINKKYRLPWTYNANSKWGSAFEDLLIILGIIYIIYRFPGIF</sequence>
<name>A0A0L6Z9G3_9CLOT</name>
<evidence type="ECO:0000313" key="3">
    <source>
        <dbReference type="Proteomes" id="UP000037043"/>
    </source>
</evidence>
<keyword evidence="3" id="KW-1185">Reference proteome</keyword>
<keyword evidence="1" id="KW-0812">Transmembrane</keyword>
<dbReference type="Proteomes" id="UP000037043">
    <property type="component" value="Unassembled WGS sequence"/>
</dbReference>
<reference evidence="3" key="1">
    <citation type="submission" date="2015-08" db="EMBL/GenBank/DDBJ databases">
        <title>Genome sequence of the strict anaerobe Clostridium homopropionicum LuHBu1 (DSM 5847T).</title>
        <authorList>
            <person name="Poehlein A."/>
            <person name="Beck M."/>
            <person name="Schiel-Bengelsdorf B."/>
            <person name="Bengelsdorf F.R."/>
            <person name="Daniel R."/>
            <person name="Duerre P."/>
        </authorList>
    </citation>
    <scope>NUCLEOTIDE SEQUENCE [LARGE SCALE GENOMIC DNA]</scope>
    <source>
        <strain evidence="3">DSM 5847</strain>
    </source>
</reference>
<feature type="transmembrane region" description="Helical" evidence="1">
    <location>
        <begin position="63"/>
        <end position="81"/>
    </location>
</feature>
<dbReference type="PATRIC" id="fig|1121318.3.peg.1709"/>
<accession>A0A0L6Z9G3</accession>
<dbReference type="PANTHER" id="PTHR35531">
    <property type="entry name" value="INNER MEMBRANE PROTEIN YBCI-RELATED"/>
    <property type="match status" value="1"/>
</dbReference>
<organism evidence="2 3">
    <name type="scientific">Clostridium homopropionicum DSM 5847</name>
    <dbReference type="NCBI Taxonomy" id="1121318"/>
    <lineage>
        <taxon>Bacteria</taxon>
        <taxon>Bacillati</taxon>
        <taxon>Bacillota</taxon>
        <taxon>Clostridia</taxon>
        <taxon>Eubacteriales</taxon>
        <taxon>Clostridiaceae</taxon>
        <taxon>Clostridium</taxon>
    </lineage>
</organism>
<keyword evidence="1" id="KW-1133">Transmembrane helix</keyword>
<protein>
    <submittedName>
        <fullName evidence="2">Inner membrane protein</fullName>
    </submittedName>
</protein>